<sequence>MSIATSLQRSSVAVTVAAILMLVLPGTANALFRTTSFGSDAWDLRFETISQAHVYVRDRYVAGEQSQGEYVGEQLYATNNYRGEYVSKTCFKYTDATEEYDAENCSGSSVYYRTGIILPDLDNLSETPFLDRDAGLPSTSMCVGNPIHLGTGNKYQFENDYLSGGTDPLAFSRYYNSLDDSPKMGGWRHLYQRSVVLEPESLGENLVVLERHDGQSLAFIAINGEWLATWATDDQLLKTASGWKYRSSLGVEEDYDDQGNLLKISFPSGNHITLEYQAGRLSAVKDRFGRALNFHYTGDQLTSVTDPGGRQIQYQYDANGLLASVTYQDGHTKHYLYDDPQAPGLLSGIIDEKGNRYATWAYDAERRAVLSEHAGGADRTEVSYHSDGTVSVTNALGHVQTYSFRRYNGKLKADVVEGAPCSGFPGGTETRSYDENGMLAEIQDAAGQSRSFAYNNRGLATTVVTRTGSRIETQWHHEFSLPVKISEPERVTEFAYDDQLRVTQKTVRDRYSRTVRTWSYTYHPEGHNGAGLIAAIDGPRTDVNDTTQFSYDAEGNLVKTVNALGHEQHWGKYDAHGRPSEYIDANGTVWEMTYDNRGRLIKETGPRGEKTYQYDERGLLVSVTTPNGITVTQTYDDAHRLISINDGLNNQQRWTLDALGNATLEQRQSASGSVHWLFHQTFNEIGWKTAITDAYGNETALGYDVVANLIQETDPTGDQYQYQYDGFHKRTLVRDPLGKTIGYRYHDTGQIYTVTDPRTRRTSYQYNAHGELTELRSPDSGLTRFSYDDAGNLSTRTDAKGTVISYTYDAVNRPVLVSSSVASEPDIQYGYDDPASEYGIGRLTSVDDGNGIRTFDYTAEGWIAAETWNIAGRELTTRYEYDGAGLLSKTTYPSGRVVTFTRNAAGNISSISTTFGGITTSVASQFEWAPWGPVTAMLHGNGLKETRTLDLNYRTTAISVPGVHSLSYTYTADSNIANINDLDTPSLSQQLAYDAVNRLIGAEGSYGLLDFTYDATGNRTSITTDSGTEAYEIRYSNNWLMKAGAESNAYDANGNTVDRGGDVFTYDSFNRLVGASVGSNTALYTYNHLDQRVTKTLNGHTRLLAYDPSGNLIAEMDAATGDVLAEYIWLDGTPLAFVQSGQTYHVHVDHLGTPKALTDGSGQVVWNASYSPFGKASISSQGPTFNLRFPGQYFDAETGLHYNWRRYYDPDTGRYITSDPIGLAGGINTYAYALSNPIGNTDPTGEFVPFLIGAFVAVDFALSAWDAYDTYQTITSDCTTTGEKWTSGGLFAAGVLLPGNYGWVDNAADSARAYSTVFETTLKNTSYPGKSRAKHFQEANDSLISTMEADSGFNAMMKSLGVEIDRTPTGLAPRKPPKGFTWHHESEAGVMRLVPREQHTPGSRYWGVLHPGGRGGYSIWGKE</sequence>
<dbReference type="PRINTS" id="PR00394">
    <property type="entry name" value="RHSPROTEIN"/>
</dbReference>
<dbReference type="RefSeq" id="WP_220269770.1">
    <property type="nucleotide sequence ID" value="NZ_QPJI01000019.1"/>
</dbReference>
<dbReference type="Gene3D" id="3.90.930.1">
    <property type="match status" value="1"/>
</dbReference>
<protein>
    <submittedName>
        <fullName evidence="4">RHS repeat-associated protein</fullName>
    </submittedName>
</protein>
<dbReference type="InterPro" id="IPR032869">
    <property type="entry name" value="WHH_dom_containing"/>
</dbReference>
<evidence type="ECO:0000256" key="1">
    <source>
        <dbReference type="ARBA" id="ARBA00022737"/>
    </source>
</evidence>
<dbReference type="Pfam" id="PF05593">
    <property type="entry name" value="RHS_repeat"/>
    <property type="match status" value="7"/>
</dbReference>
<evidence type="ECO:0000313" key="4">
    <source>
        <dbReference type="EMBL" id="RCW63251.1"/>
    </source>
</evidence>
<dbReference type="EMBL" id="QPJI01000019">
    <property type="protein sequence ID" value="RCW63251.1"/>
    <property type="molecule type" value="Genomic_DNA"/>
</dbReference>
<dbReference type="PANTHER" id="PTHR32305:SF15">
    <property type="entry name" value="PROTEIN RHSA-RELATED"/>
    <property type="match status" value="1"/>
</dbReference>
<dbReference type="InterPro" id="IPR006530">
    <property type="entry name" value="YD"/>
</dbReference>
<proteinExistence type="predicted"/>
<dbReference type="Proteomes" id="UP000253647">
    <property type="component" value="Unassembled WGS sequence"/>
</dbReference>
<dbReference type="InterPro" id="IPR031325">
    <property type="entry name" value="RHS_repeat"/>
</dbReference>
<evidence type="ECO:0000259" key="2">
    <source>
        <dbReference type="Pfam" id="PF20148"/>
    </source>
</evidence>
<dbReference type="InterPro" id="IPR056823">
    <property type="entry name" value="TEN-like_YD-shell"/>
</dbReference>
<name>A0A368X5F8_MARNT</name>
<accession>A0A368X5F8</accession>
<evidence type="ECO:0000313" key="5">
    <source>
        <dbReference type="Proteomes" id="UP000253647"/>
    </source>
</evidence>
<dbReference type="InterPro" id="IPR045351">
    <property type="entry name" value="DUF6531"/>
</dbReference>
<dbReference type="NCBIfam" id="TIGR03696">
    <property type="entry name" value="Rhs_assc_core"/>
    <property type="match status" value="1"/>
</dbReference>
<dbReference type="NCBIfam" id="TIGR01643">
    <property type="entry name" value="YD_repeat_2x"/>
    <property type="match status" value="7"/>
</dbReference>
<dbReference type="Pfam" id="PF25023">
    <property type="entry name" value="TEN_YD-shell"/>
    <property type="match status" value="2"/>
</dbReference>
<dbReference type="InterPro" id="IPR050708">
    <property type="entry name" value="T6SS_VgrG/RHS"/>
</dbReference>
<feature type="domain" description="Teneurin-like YD-shell" evidence="3">
    <location>
        <begin position="492"/>
        <end position="652"/>
    </location>
</feature>
<dbReference type="InterPro" id="IPR022385">
    <property type="entry name" value="Rhs_assc_core"/>
</dbReference>
<comment type="caution">
    <text evidence="4">The sequence shown here is derived from an EMBL/GenBank/DDBJ whole genome shotgun (WGS) entry which is preliminary data.</text>
</comment>
<evidence type="ECO:0000259" key="3">
    <source>
        <dbReference type="Pfam" id="PF25023"/>
    </source>
</evidence>
<gene>
    <name evidence="4" type="ORF">DET61_11918</name>
</gene>
<organism evidence="4 5">
    <name type="scientific">Marinobacter nauticus</name>
    <name type="common">Marinobacter hydrocarbonoclasticus</name>
    <name type="synonym">Marinobacter aquaeolei</name>
    <dbReference type="NCBI Taxonomy" id="2743"/>
    <lineage>
        <taxon>Bacteria</taxon>
        <taxon>Pseudomonadati</taxon>
        <taxon>Pseudomonadota</taxon>
        <taxon>Gammaproteobacteria</taxon>
        <taxon>Pseudomonadales</taxon>
        <taxon>Marinobacteraceae</taxon>
        <taxon>Marinobacter</taxon>
    </lineage>
</organism>
<dbReference type="Gene3D" id="2.180.10.10">
    <property type="entry name" value="RHS repeat-associated core"/>
    <property type="match status" value="3"/>
</dbReference>
<keyword evidence="1" id="KW-0677">Repeat</keyword>
<feature type="domain" description="Teneurin-like YD-shell" evidence="3">
    <location>
        <begin position="961"/>
        <end position="1219"/>
    </location>
</feature>
<dbReference type="Pfam" id="PF14414">
    <property type="entry name" value="WHH"/>
    <property type="match status" value="1"/>
</dbReference>
<reference evidence="4 5" key="1">
    <citation type="submission" date="2018-07" db="EMBL/GenBank/DDBJ databases">
        <title>Freshwater and sediment microbial communities from various areas in North America, analyzing microbe dynamics in response to fracking.</title>
        <authorList>
            <person name="Lamendella R."/>
        </authorList>
    </citation>
    <scope>NUCLEOTIDE SEQUENCE [LARGE SCALE GENOMIC DNA]</scope>
    <source>
        <strain evidence="4 5">105B</strain>
    </source>
</reference>
<dbReference type="PANTHER" id="PTHR32305">
    <property type="match status" value="1"/>
</dbReference>
<dbReference type="Pfam" id="PF20148">
    <property type="entry name" value="DUF6531"/>
    <property type="match status" value="1"/>
</dbReference>
<feature type="domain" description="DUF6531" evidence="2">
    <location>
        <begin position="144"/>
        <end position="219"/>
    </location>
</feature>